<gene>
    <name evidence="1" type="ordered locus">Os02g0261800</name>
</gene>
<dbReference type="EMBL" id="AP008208">
    <property type="protein sequence ID" value="BAF08404.2"/>
    <property type="molecule type" value="Genomic_DNA"/>
</dbReference>
<accession>Q0E284</accession>
<dbReference type="Proteomes" id="UP000000763">
    <property type="component" value="Chromosome 2"/>
</dbReference>
<reference evidence="1 2" key="1">
    <citation type="journal article" date="2005" name="Nature">
        <title>The map-based sequence of the rice genome.</title>
        <authorList>
            <consortium name="International rice genome sequencing project (IRGSP)"/>
            <person name="Matsumoto T."/>
            <person name="Wu J."/>
            <person name="Kanamori H."/>
            <person name="Katayose Y."/>
            <person name="Fujisawa M."/>
            <person name="Namiki N."/>
            <person name="Mizuno H."/>
            <person name="Yamamoto K."/>
            <person name="Antonio B.A."/>
            <person name="Baba T."/>
            <person name="Sakata K."/>
            <person name="Nagamura Y."/>
            <person name="Aoki H."/>
            <person name="Arikawa K."/>
            <person name="Arita K."/>
            <person name="Bito T."/>
            <person name="Chiden Y."/>
            <person name="Fujitsuka N."/>
            <person name="Fukunaka R."/>
            <person name="Hamada M."/>
            <person name="Harada C."/>
            <person name="Hayashi A."/>
            <person name="Hijishita S."/>
            <person name="Honda M."/>
            <person name="Hosokawa S."/>
            <person name="Ichikawa Y."/>
            <person name="Idonuma A."/>
            <person name="Iijima M."/>
            <person name="Ikeda M."/>
            <person name="Ikeno M."/>
            <person name="Ito K."/>
            <person name="Ito S."/>
            <person name="Ito T."/>
            <person name="Ito Y."/>
            <person name="Ito Y."/>
            <person name="Iwabuchi A."/>
            <person name="Kamiya K."/>
            <person name="Karasawa W."/>
            <person name="Kurita K."/>
            <person name="Katagiri S."/>
            <person name="Kikuta A."/>
            <person name="Kobayashi H."/>
            <person name="Kobayashi N."/>
            <person name="Machita K."/>
            <person name="Maehara T."/>
            <person name="Masukawa M."/>
            <person name="Mizubayashi T."/>
            <person name="Mukai Y."/>
            <person name="Nagasaki H."/>
            <person name="Nagata Y."/>
            <person name="Naito S."/>
            <person name="Nakashima M."/>
            <person name="Nakama Y."/>
            <person name="Nakamichi Y."/>
            <person name="Nakamura M."/>
            <person name="Meguro A."/>
            <person name="Negishi M."/>
            <person name="Ohta I."/>
            <person name="Ohta T."/>
            <person name="Okamoto M."/>
            <person name="Ono N."/>
            <person name="Saji S."/>
            <person name="Sakaguchi M."/>
            <person name="Sakai K."/>
            <person name="Shibata M."/>
            <person name="Shimokawa T."/>
            <person name="Song J."/>
            <person name="Takazaki Y."/>
            <person name="Terasawa K."/>
            <person name="Tsugane M."/>
            <person name="Tsuji K."/>
            <person name="Ueda S."/>
            <person name="Waki K."/>
            <person name="Yamagata H."/>
            <person name="Yamamoto M."/>
            <person name="Yamamoto S."/>
            <person name="Yamane H."/>
            <person name="Yoshiki S."/>
            <person name="Yoshihara R."/>
            <person name="Yukawa K."/>
            <person name="Zhong H."/>
            <person name="Yano M."/>
            <person name="Yuan Q."/>
            <person name="Ouyang S."/>
            <person name="Liu J."/>
            <person name="Jones K.M."/>
            <person name="Gansberger K."/>
            <person name="Moffat K."/>
            <person name="Hill J."/>
            <person name="Bera J."/>
            <person name="Fadrosh D."/>
            <person name="Jin S."/>
            <person name="Johri S."/>
            <person name="Kim M."/>
            <person name="Overton L."/>
            <person name="Reardon M."/>
            <person name="Tsitrin T."/>
            <person name="Vuong H."/>
            <person name="Weaver B."/>
            <person name="Ciecko A."/>
            <person name="Tallon L."/>
            <person name="Jackson J."/>
            <person name="Pai G."/>
            <person name="Aken S.V."/>
            <person name="Utterback T."/>
            <person name="Reidmuller S."/>
            <person name="Feldblyum T."/>
            <person name="Hsiao J."/>
            <person name="Zismann V."/>
            <person name="Iobst S."/>
            <person name="de Vazeille A.R."/>
            <person name="Buell C.R."/>
            <person name="Ying K."/>
            <person name="Li Y."/>
            <person name="Lu T."/>
            <person name="Huang Y."/>
            <person name="Zhao Q."/>
            <person name="Feng Q."/>
            <person name="Zhang L."/>
            <person name="Zhu J."/>
            <person name="Weng Q."/>
            <person name="Mu J."/>
            <person name="Lu Y."/>
            <person name="Fan D."/>
            <person name="Liu Y."/>
            <person name="Guan J."/>
            <person name="Zhang Y."/>
            <person name="Yu S."/>
            <person name="Liu X."/>
            <person name="Zhang Y."/>
            <person name="Hong G."/>
            <person name="Han B."/>
            <person name="Choisne N."/>
            <person name="Demange N."/>
            <person name="Orjeda G."/>
            <person name="Samain S."/>
            <person name="Cattolico L."/>
            <person name="Pelletier E."/>
            <person name="Couloux A."/>
            <person name="Segurens B."/>
            <person name="Wincker P."/>
            <person name="D'Hont A."/>
            <person name="Scarpelli C."/>
            <person name="Weissenbach J."/>
            <person name="Salanoubat M."/>
            <person name="Quetier F."/>
            <person name="Yu Y."/>
            <person name="Kim H.R."/>
            <person name="Rambo T."/>
            <person name="Currie J."/>
            <person name="Collura K."/>
            <person name="Luo M."/>
            <person name="Yang T."/>
            <person name="Ammiraju J.S.S."/>
            <person name="Engler F."/>
            <person name="Soderlund C."/>
            <person name="Wing R.A."/>
            <person name="Palmer L.E."/>
            <person name="de la Bastide M."/>
            <person name="Spiegel L."/>
            <person name="Nascimento L."/>
            <person name="Zutavern T."/>
            <person name="O'Shaughnessy A."/>
            <person name="Dike S."/>
            <person name="Dedhia N."/>
            <person name="Preston R."/>
            <person name="Balija V."/>
            <person name="McCombie W.R."/>
            <person name="Chow T."/>
            <person name="Chen H."/>
            <person name="Chung M."/>
            <person name="Chen C."/>
            <person name="Shaw J."/>
            <person name="Wu H."/>
            <person name="Hsiao K."/>
            <person name="Chao Y."/>
            <person name="Chu M."/>
            <person name="Cheng C."/>
            <person name="Hour A."/>
            <person name="Lee P."/>
            <person name="Lin S."/>
            <person name="Lin Y."/>
            <person name="Liou J."/>
            <person name="Liu S."/>
            <person name="Hsing Y."/>
            <person name="Raghuvanshi S."/>
            <person name="Mohanty A."/>
            <person name="Bharti A.K."/>
            <person name="Gaur A."/>
            <person name="Gupta V."/>
            <person name="Kumar D."/>
            <person name="Ravi V."/>
            <person name="Vij S."/>
            <person name="Kapur A."/>
            <person name="Khurana P."/>
            <person name="Khurana P."/>
            <person name="Khurana J.P."/>
            <person name="Tyagi A.K."/>
            <person name="Gaikwad K."/>
            <person name="Singh A."/>
            <person name="Dalal V."/>
            <person name="Srivastava S."/>
            <person name="Dixit A."/>
            <person name="Pal A.K."/>
            <person name="Ghazi I.A."/>
            <person name="Yadav M."/>
            <person name="Pandit A."/>
            <person name="Bhargava A."/>
            <person name="Sureshbabu K."/>
            <person name="Batra K."/>
            <person name="Sharma T.R."/>
            <person name="Mohapatra T."/>
            <person name="Singh N.K."/>
            <person name="Messing J."/>
            <person name="Nelson A.B."/>
            <person name="Fuks G."/>
            <person name="Kavchok S."/>
            <person name="Keizer G."/>
            <person name="Linton E."/>
            <person name="Llaca V."/>
            <person name="Song R."/>
            <person name="Tanyolac B."/>
            <person name="Young S."/>
            <person name="Ho-Il K."/>
            <person name="Hahn J.H."/>
            <person name="Sangsakoo G."/>
            <person name="Vanavichit A."/>
            <person name="de Mattos Luiz.A.T."/>
            <person name="Zimmer P.D."/>
            <person name="Malone G."/>
            <person name="Dellagostin O."/>
            <person name="de Oliveira A.C."/>
            <person name="Bevan M."/>
            <person name="Bancroft I."/>
            <person name="Minx P."/>
            <person name="Cordum H."/>
            <person name="Wilson R."/>
            <person name="Cheng Z."/>
            <person name="Jin W."/>
            <person name="Jiang J."/>
            <person name="Leong S.A."/>
            <person name="Iwama H."/>
            <person name="Gojobori T."/>
            <person name="Itoh T."/>
            <person name="Niimura Y."/>
            <person name="Fujii Y."/>
            <person name="Habara T."/>
            <person name="Sakai H."/>
            <person name="Sato Y."/>
            <person name="Wilson G."/>
            <person name="Kumar K."/>
            <person name="McCouch S."/>
            <person name="Juretic N."/>
            <person name="Hoen D."/>
            <person name="Wright S."/>
            <person name="Bruskiewich R."/>
            <person name="Bureau T."/>
            <person name="Miyao A."/>
            <person name="Hirochika H."/>
            <person name="Nishikawa T."/>
            <person name="Kadowaki K."/>
            <person name="Sugiura M."/>
            <person name="Burr B."/>
            <person name="Sasaki T."/>
        </authorList>
    </citation>
    <scope>NUCLEOTIDE SEQUENCE [LARGE SCALE GENOMIC DNA]</scope>
    <source>
        <strain evidence="2">cv. Nipponbare</strain>
    </source>
</reference>
<sequence length="489" mass="54615">MHAQRAGYLPSCPNFSSLLRPSSECSVSHIQDINTTWFPNLCDLDIRSCPKLSLPPMPHTSTLTRVSVRKGDETLLYFREEELTAYHYDGALALHNLGKVKAMEIVDMLHFPLADLQNLNCLTRHSFEDCDNIDNTVVLHSVQSLYLDDCHLTGKSLTMVLSIFPALTYFNLRMFGENHDIEEIVLQAPITCSLCHMSISSSKNLVLPVEDGGGLQELSSLQSLRISDCGRMFSRWCMVDAGARTSKPLPSSLRELSICRESSMQSMALLSNLTSLTHLTLLECEDLTVDGFDPLITLNLKELVVLNNCYENNYSCSIAADLLSEMTRTKVLSAGSLQLEALKVDNISGVLVPSICSLLAANLHKLIFKSDLQMESFDEEQEHALQLLTSLKQLYFADCPSLLSLPDGLHHISSLQKLHIYNCPKIGFLPKEGFPSSLRDLVLSECSVDLQDQLKKLETSNPDLFQADSYAVNLRRALPWSDLYNISYT</sequence>
<dbReference type="InterPro" id="IPR032675">
    <property type="entry name" value="LRR_dom_sf"/>
</dbReference>
<dbReference type="Gene3D" id="3.80.10.10">
    <property type="entry name" value="Ribonuclease Inhibitor"/>
    <property type="match status" value="2"/>
</dbReference>
<dbReference type="PANTHER" id="PTHR34630">
    <property type="entry name" value="OS11G0677101 PROTEIN"/>
    <property type="match status" value="1"/>
</dbReference>
<dbReference type="SUPFAM" id="SSF52058">
    <property type="entry name" value="L domain-like"/>
    <property type="match status" value="1"/>
</dbReference>
<dbReference type="PANTHER" id="PTHR34630:SF17">
    <property type="entry name" value="OS06G0304700 PROTEIN"/>
    <property type="match status" value="1"/>
</dbReference>
<name>Q0E284_ORYSJ</name>
<evidence type="ECO:0000313" key="2">
    <source>
        <dbReference type="Proteomes" id="UP000000763"/>
    </source>
</evidence>
<reference evidence="2" key="2">
    <citation type="journal article" date="2008" name="Nucleic Acids Res.">
        <title>The rice annotation project database (RAP-DB): 2008 update.</title>
        <authorList>
            <consortium name="The rice annotation project (RAP)"/>
        </authorList>
    </citation>
    <scope>GENOME REANNOTATION</scope>
    <source>
        <strain evidence="2">cv. Nipponbare</strain>
    </source>
</reference>
<protein>
    <submittedName>
        <fullName evidence="1">Os02g0261800 protein</fullName>
    </submittedName>
</protein>
<dbReference type="KEGG" id="dosa:Os02g0261800"/>
<organism evidence="1 2">
    <name type="scientific">Oryza sativa subsp. japonica</name>
    <name type="common">Rice</name>
    <dbReference type="NCBI Taxonomy" id="39947"/>
    <lineage>
        <taxon>Eukaryota</taxon>
        <taxon>Viridiplantae</taxon>
        <taxon>Streptophyta</taxon>
        <taxon>Embryophyta</taxon>
        <taxon>Tracheophyta</taxon>
        <taxon>Spermatophyta</taxon>
        <taxon>Magnoliopsida</taxon>
        <taxon>Liliopsida</taxon>
        <taxon>Poales</taxon>
        <taxon>Poaceae</taxon>
        <taxon>BOP clade</taxon>
        <taxon>Oryzoideae</taxon>
        <taxon>Oryzeae</taxon>
        <taxon>Oryzinae</taxon>
        <taxon>Oryza</taxon>
        <taxon>Oryza sativa</taxon>
    </lineage>
</organism>
<evidence type="ECO:0000313" key="1">
    <source>
        <dbReference type="EMBL" id="BAF08404.2"/>
    </source>
</evidence>
<dbReference type="AlphaFoldDB" id="Q0E284"/>
<proteinExistence type="predicted"/>